<dbReference type="InterPro" id="IPR002686">
    <property type="entry name" value="Transposase_17"/>
</dbReference>
<dbReference type="GO" id="GO:0003677">
    <property type="term" value="F:DNA binding"/>
    <property type="evidence" value="ECO:0007669"/>
    <property type="project" value="InterPro"/>
</dbReference>
<dbReference type="EMBL" id="PCXU01000039">
    <property type="protein sequence ID" value="PIR43067.1"/>
    <property type="molecule type" value="Genomic_DNA"/>
</dbReference>
<dbReference type="AlphaFoldDB" id="A0A2H0R9A8"/>
<dbReference type="SMART" id="SM01321">
    <property type="entry name" value="Y1_Tnp"/>
    <property type="match status" value="1"/>
</dbReference>
<accession>A0A2H0R9A8</accession>
<proteinExistence type="predicted"/>
<dbReference type="SUPFAM" id="SSF143422">
    <property type="entry name" value="Transposase IS200-like"/>
    <property type="match status" value="1"/>
</dbReference>
<evidence type="ECO:0000259" key="1">
    <source>
        <dbReference type="SMART" id="SM01321"/>
    </source>
</evidence>
<evidence type="ECO:0000313" key="2">
    <source>
        <dbReference type="EMBL" id="PIR43067.1"/>
    </source>
</evidence>
<comment type="caution">
    <text evidence="2">The sequence shown here is derived from an EMBL/GenBank/DDBJ whole genome shotgun (WGS) entry which is preliminary data.</text>
</comment>
<gene>
    <name evidence="2" type="ORF">COV24_04510</name>
</gene>
<evidence type="ECO:0000313" key="3">
    <source>
        <dbReference type="Proteomes" id="UP000230214"/>
    </source>
</evidence>
<dbReference type="Proteomes" id="UP000230214">
    <property type="component" value="Unassembled WGS sequence"/>
</dbReference>
<protein>
    <recommendedName>
        <fullName evidence="1">Transposase IS200-like domain-containing protein</fullName>
    </recommendedName>
</protein>
<dbReference type="Pfam" id="PF01797">
    <property type="entry name" value="Y1_Tnp"/>
    <property type="match status" value="1"/>
</dbReference>
<dbReference type="Gene3D" id="3.30.70.1290">
    <property type="entry name" value="Transposase IS200-like"/>
    <property type="match status" value="1"/>
</dbReference>
<organism evidence="2 3">
    <name type="scientific">candidate division WWE3 bacterium CG10_big_fil_rev_8_21_14_0_10_32_10</name>
    <dbReference type="NCBI Taxonomy" id="1975090"/>
    <lineage>
        <taxon>Bacteria</taxon>
        <taxon>Katanobacteria</taxon>
    </lineage>
</organism>
<dbReference type="GO" id="GO:0006313">
    <property type="term" value="P:DNA transposition"/>
    <property type="evidence" value="ECO:0007669"/>
    <property type="project" value="InterPro"/>
</dbReference>
<dbReference type="InterPro" id="IPR036515">
    <property type="entry name" value="Transposase_17_sf"/>
</dbReference>
<feature type="domain" description="Transposase IS200-like" evidence="1">
    <location>
        <begin position="9"/>
        <end position="154"/>
    </location>
</feature>
<dbReference type="PANTHER" id="PTHR34322:SF2">
    <property type="entry name" value="TRANSPOSASE IS200-LIKE DOMAIN-CONTAINING PROTEIN"/>
    <property type="match status" value="1"/>
</dbReference>
<name>A0A2H0R9A8_UNCKA</name>
<dbReference type="GO" id="GO:0004803">
    <property type="term" value="F:transposase activity"/>
    <property type="evidence" value="ECO:0007669"/>
    <property type="project" value="InterPro"/>
</dbReference>
<dbReference type="PANTHER" id="PTHR34322">
    <property type="entry name" value="TRANSPOSASE, Y1_TNP DOMAIN-CONTAINING"/>
    <property type="match status" value="1"/>
</dbReference>
<reference evidence="2 3" key="1">
    <citation type="submission" date="2017-09" db="EMBL/GenBank/DDBJ databases">
        <title>Depth-based differentiation of microbial function through sediment-hosted aquifers and enrichment of novel symbionts in the deep terrestrial subsurface.</title>
        <authorList>
            <person name="Probst A.J."/>
            <person name="Ladd B."/>
            <person name="Jarett J.K."/>
            <person name="Geller-Mcgrath D.E."/>
            <person name="Sieber C.M."/>
            <person name="Emerson J.B."/>
            <person name="Anantharaman K."/>
            <person name="Thomas B.C."/>
            <person name="Malmstrom R."/>
            <person name="Stieglmeier M."/>
            <person name="Klingl A."/>
            <person name="Woyke T."/>
            <person name="Ryan C.M."/>
            <person name="Banfield J.F."/>
        </authorList>
    </citation>
    <scope>NUCLEOTIDE SEQUENCE [LARGE SCALE GENOMIC DNA]</scope>
    <source>
        <strain evidence="2">CG10_big_fil_rev_8_21_14_0_10_32_10</strain>
    </source>
</reference>
<sequence length="225" mass="27002">MPSRNVPLCTDEIYHVINRGFLEKEIYKTERDYLRFLDILGYYKYFTDSSTRYSNYINLSENTKKSQLNRMILKNEKEVDILAYSLLPNHFHLLLKQKREDGVKNFISKVSNSYSHFFNKINSRKGALYQGRFKAVQVRSESHFLHLFRYIHLNLFSAHVVLNIDDLKHSYKTSFSEYLGTSKFDLCDKEMFSSYFKNKNDIEKFIIERAQYQRFLEKIKKNVSM</sequence>